<feature type="transmembrane region" description="Helical" evidence="5">
    <location>
        <begin position="383"/>
        <end position="408"/>
    </location>
</feature>
<feature type="transmembrane region" description="Helical" evidence="5">
    <location>
        <begin position="194"/>
        <end position="217"/>
    </location>
</feature>
<keyword evidence="2 5" id="KW-0812">Transmembrane</keyword>
<feature type="transmembrane region" description="Helical" evidence="5">
    <location>
        <begin position="326"/>
        <end position="344"/>
    </location>
</feature>
<keyword evidence="8" id="KW-1185">Reference proteome</keyword>
<dbReference type="InterPro" id="IPR005828">
    <property type="entry name" value="MFS_sugar_transport-like"/>
</dbReference>
<comment type="subcellular location">
    <subcellularLocation>
        <location evidence="1">Membrane</location>
        <topology evidence="1">Multi-pass membrane protein</topology>
    </subcellularLocation>
</comment>
<feature type="transmembrane region" description="Helical" evidence="5">
    <location>
        <begin position="237"/>
        <end position="258"/>
    </location>
</feature>
<sequence>MQAHDSDSDSEGGVGGVGQPPANNIAAVHALNEMRTAALRDIDEGGFSGFHLKLCFVAGTGFFTDAYDIFAINLASVMLGYAYGHTQGPGATHKLSNNQDFGLKVAAPIGNLFGQLLFGWLADIVGRKRMYGIELMIIVTATFAQALAGSGLGVNIIGVLMVWRFIMGVGVGGDYPLSAVISSEFASTSSRGRLMTTVFTAQGWGNFAATLVALVTVNAFKDSIINDNFNELTHVDYCWRILIGMGCVPGAIALYFRLTIPETPRFTMDIDREVQRAKADIENVLGPNGASATVYWVDPDAVVQRAEAPRRSRSDFIKYFARPGNLPLLFGVAWSWFAVAFYGLGLNSASILTSDLLARAGIGSTQSNPQTTLDIYRSLHTVVIGNLVVSVAGLLPGYYASFFLIDVWGRKPIQFLGFAMLTVLLAVLAGIYPGPHPDSDHRTKAEAFVALYCLANFFANFGPNVTTFIIPGEIFPTRYRSTAHGITAACGKLGAIVSQIIFFRVGSSDKKLKAILGIFAGVTLTGIGSTLLLDETMGRSLEQLSRENQRKFISG</sequence>
<dbReference type="Gene3D" id="1.20.1250.20">
    <property type="entry name" value="MFS general substrate transporter like domains"/>
    <property type="match status" value="2"/>
</dbReference>
<feature type="transmembrane region" description="Helical" evidence="5">
    <location>
        <begin position="415"/>
        <end position="435"/>
    </location>
</feature>
<dbReference type="GO" id="GO:0016020">
    <property type="term" value="C:membrane"/>
    <property type="evidence" value="ECO:0007669"/>
    <property type="project" value="UniProtKB-SubCell"/>
</dbReference>
<feature type="transmembrane region" description="Helical" evidence="5">
    <location>
        <begin position="514"/>
        <end position="533"/>
    </location>
</feature>
<dbReference type="PROSITE" id="PS00216">
    <property type="entry name" value="SUGAR_TRANSPORT_1"/>
    <property type="match status" value="1"/>
</dbReference>
<dbReference type="InterPro" id="IPR020846">
    <property type="entry name" value="MFS_dom"/>
</dbReference>
<evidence type="ECO:0000313" key="8">
    <source>
        <dbReference type="Proteomes" id="UP000759537"/>
    </source>
</evidence>
<evidence type="ECO:0000256" key="1">
    <source>
        <dbReference type="ARBA" id="ARBA00004141"/>
    </source>
</evidence>
<dbReference type="PROSITE" id="PS00217">
    <property type="entry name" value="SUGAR_TRANSPORT_2"/>
    <property type="match status" value="1"/>
</dbReference>
<keyword evidence="4 5" id="KW-0472">Membrane</keyword>
<reference evidence="7" key="1">
    <citation type="submission" date="2019-10" db="EMBL/GenBank/DDBJ databases">
        <authorList>
            <consortium name="DOE Joint Genome Institute"/>
            <person name="Kuo A."/>
            <person name="Miyauchi S."/>
            <person name="Kiss E."/>
            <person name="Drula E."/>
            <person name="Kohler A."/>
            <person name="Sanchez-Garcia M."/>
            <person name="Andreopoulos B."/>
            <person name="Barry K.W."/>
            <person name="Bonito G."/>
            <person name="Buee M."/>
            <person name="Carver A."/>
            <person name="Chen C."/>
            <person name="Cichocki N."/>
            <person name="Clum A."/>
            <person name="Culley D."/>
            <person name="Crous P.W."/>
            <person name="Fauchery L."/>
            <person name="Girlanda M."/>
            <person name="Hayes R."/>
            <person name="Keri Z."/>
            <person name="LaButti K."/>
            <person name="Lipzen A."/>
            <person name="Lombard V."/>
            <person name="Magnuson J."/>
            <person name="Maillard F."/>
            <person name="Morin E."/>
            <person name="Murat C."/>
            <person name="Nolan M."/>
            <person name="Ohm R."/>
            <person name="Pangilinan J."/>
            <person name="Pereira M."/>
            <person name="Perotto S."/>
            <person name="Peter M."/>
            <person name="Riley R."/>
            <person name="Sitrit Y."/>
            <person name="Stielow B."/>
            <person name="Szollosi G."/>
            <person name="Zifcakova L."/>
            <person name="Stursova M."/>
            <person name="Spatafora J.W."/>
            <person name="Tedersoo L."/>
            <person name="Vaario L.-M."/>
            <person name="Yamada A."/>
            <person name="Yan M."/>
            <person name="Wang P."/>
            <person name="Xu J."/>
            <person name="Bruns T."/>
            <person name="Baldrian P."/>
            <person name="Vilgalys R."/>
            <person name="Henrissat B."/>
            <person name="Grigoriev I.V."/>
            <person name="Hibbett D."/>
            <person name="Nagy L.G."/>
            <person name="Martin F.M."/>
        </authorList>
    </citation>
    <scope>NUCLEOTIDE SEQUENCE</scope>
    <source>
        <strain evidence="7">Prilba</strain>
    </source>
</reference>
<dbReference type="GO" id="GO:0022857">
    <property type="term" value="F:transmembrane transporter activity"/>
    <property type="evidence" value="ECO:0007669"/>
    <property type="project" value="InterPro"/>
</dbReference>
<evidence type="ECO:0000256" key="5">
    <source>
        <dbReference type="SAM" id="Phobius"/>
    </source>
</evidence>
<dbReference type="SUPFAM" id="SSF103473">
    <property type="entry name" value="MFS general substrate transporter"/>
    <property type="match status" value="1"/>
</dbReference>
<protein>
    <submittedName>
        <fullName evidence="7">Phosphate transporter</fullName>
    </submittedName>
</protein>
<dbReference type="EMBL" id="WHVB01000002">
    <property type="protein sequence ID" value="KAF8486181.1"/>
    <property type="molecule type" value="Genomic_DNA"/>
</dbReference>
<dbReference type="InterPro" id="IPR036259">
    <property type="entry name" value="MFS_trans_sf"/>
</dbReference>
<gene>
    <name evidence="7" type="ORF">DFH94DRAFT_622325</name>
</gene>
<dbReference type="PROSITE" id="PS50850">
    <property type="entry name" value="MFS"/>
    <property type="match status" value="1"/>
</dbReference>
<feature type="domain" description="Major facilitator superfamily (MFS) profile" evidence="6">
    <location>
        <begin position="54"/>
        <end position="538"/>
    </location>
</feature>
<proteinExistence type="predicted"/>
<accession>A0A9P5TDA1</accession>
<feature type="transmembrane region" description="Helical" evidence="5">
    <location>
        <begin position="482"/>
        <end position="502"/>
    </location>
</feature>
<organism evidence="7 8">
    <name type="scientific">Russula ochroleuca</name>
    <dbReference type="NCBI Taxonomy" id="152965"/>
    <lineage>
        <taxon>Eukaryota</taxon>
        <taxon>Fungi</taxon>
        <taxon>Dikarya</taxon>
        <taxon>Basidiomycota</taxon>
        <taxon>Agaricomycotina</taxon>
        <taxon>Agaricomycetes</taxon>
        <taxon>Russulales</taxon>
        <taxon>Russulaceae</taxon>
        <taxon>Russula</taxon>
    </lineage>
</organism>
<keyword evidence="3 5" id="KW-1133">Transmembrane helix</keyword>
<dbReference type="OrthoDB" id="433512at2759"/>
<evidence type="ECO:0000313" key="7">
    <source>
        <dbReference type="EMBL" id="KAF8486181.1"/>
    </source>
</evidence>
<reference evidence="7" key="2">
    <citation type="journal article" date="2020" name="Nat. Commun.">
        <title>Large-scale genome sequencing of mycorrhizal fungi provides insights into the early evolution of symbiotic traits.</title>
        <authorList>
            <person name="Miyauchi S."/>
            <person name="Kiss E."/>
            <person name="Kuo A."/>
            <person name="Drula E."/>
            <person name="Kohler A."/>
            <person name="Sanchez-Garcia M."/>
            <person name="Morin E."/>
            <person name="Andreopoulos B."/>
            <person name="Barry K.W."/>
            <person name="Bonito G."/>
            <person name="Buee M."/>
            <person name="Carver A."/>
            <person name="Chen C."/>
            <person name="Cichocki N."/>
            <person name="Clum A."/>
            <person name="Culley D."/>
            <person name="Crous P.W."/>
            <person name="Fauchery L."/>
            <person name="Girlanda M."/>
            <person name="Hayes R.D."/>
            <person name="Keri Z."/>
            <person name="LaButti K."/>
            <person name="Lipzen A."/>
            <person name="Lombard V."/>
            <person name="Magnuson J."/>
            <person name="Maillard F."/>
            <person name="Murat C."/>
            <person name="Nolan M."/>
            <person name="Ohm R.A."/>
            <person name="Pangilinan J."/>
            <person name="Pereira M.F."/>
            <person name="Perotto S."/>
            <person name="Peter M."/>
            <person name="Pfister S."/>
            <person name="Riley R."/>
            <person name="Sitrit Y."/>
            <person name="Stielow J.B."/>
            <person name="Szollosi G."/>
            <person name="Zifcakova L."/>
            <person name="Stursova M."/>
            <person name="Spatafora J.W."/>
            <person name="Tedersoo L."/>
            <person name="Vaario L.M."/>
            <person name="Yamada A."/>
            <person name="Yan M."/>
            <person name="Wang P."/>
            <person name="Xu J."/>
            <person name="Bruns T."/>
            <person name="Baldrian P."/>
            <person name="Vilgalys R."/>
            <person name="Dunand C."/>
            <person name="Henrissat B."/>
            <person name="Grigoriev I.V."/>
            <person name="Hibbett D."/>
            <person name="Nagy L.G."/>
            <person name="Martin F.M."/>
        </authorList>
    </citation>
    <scope>NUCLEOTIDE SEQUENCE</scope>
    <source>
        <strain evidence="7">Prilba</strain>
    </source>
</reference>
<dbReference type="Proteomes" id="UP000759537">
    <property type="component" value="Unassembled WGS sequence"/>
</dbReference>
<dbReference type="AlphaFoldDB" id="A0A9P5TDA1"/>
<evidence type="ECO:0000256" key="2">
    <source>
        <dbReference type="ARBA" id="ARBA00022692"/>
    </source>
</evidence>
<evidence type="ECO:0000256" key="4">
    <source>
        <dbReference type="ARBA" id="ARBA00023136"/>
    </source>
</evidence>
<feature type="transmembrane region" description="Helical" evidence="5">
    <location>
        <begin position="154"/>
        <end position="173"/>
    </location>
</feature>
<name>A0A9P5TDA1_9AGAM</name>
<dbReference type="CDD" id="cd17364">
    <property type="entry name" value="MFS_PhT"/>
    <property type="match status" value="1"/>
</dbReference>
<evidence type="ECO:0000256" key="3">
    <source>
        <dbReference type="ARBA" id="ARBA00022989"/>
    </source>
</evidence>
<dbReference type="InterPro" id="IPR005829">
    <property type="entry name" value="Sugar_transporter_CS"/>
</dbReference>
<evidence type="ECO:0000259" key="6">
    <source>
        <dbReference type="PROSITE" id="PS50850"/>
    </source>
</evidence>
<dbReference type="Pfam" id="PF00083">
    <property type="entry name" value="Sugar_tr"/>
    <property type="match status" value="1"/>
</dbReference>
<dbReference type="PANTHER" id="PTHR24064">
    <property type="entry name" value="SOLUTE CARRIER FAMILY 22 MEMBER"/>
    <property type="match status" value="1"/>
</dbReference>
<comment type="caution">
    <text evidence="7">The sequence shown here is derived from an EMBL/GenBank/DDBJ whole genome shotgun (WGS) entry which is preliminary data.</text>
</comment>
<feature type="transmembrane region" description="Helical" evidence="5">
    <location>
        <begin position="447"/>
        <end position="470"/>
    </location>
</feature>